<sequence length="465" mass="49566">MRKLLASLLIASLPAAAALSEQDIQTAAKLRDQALQSSQAYDLVESLVVEVGPRLAGSDNNKKAEAWAINKLKSLGFDKVYTEAVTIPTWTRGTIHAEIEAPYRQHLVISALGGSVGTDENGINAEVAFFDSIDDLKAADAKAVKGKIVFINKRMVRAQDGFQYGTTVAGRSKGAVEAAKLGAKAVLIRSVGTSPHRFAHTGVMRYQEGVARIPAAAVSVPDADLIEAMVKRGQPVRLHLELSAEPGPDTTVHNVIAEVTGSEKPDEVVVISGHLDSWDEGQGAIDDGAGVAIAAAAGKLIKDLPQRPKRTIRVIFYAAEEIGLYGGYAYAEQHQGKSLAKHVLAAESDFGAGRIYRLDTRFGPEGEPLRQALAKVLMPIGVDLGNNQAGGGPDVSMLPAQGVPVVSLRQDGTYYFDYHHTPDDTLNKIKPDELAQNVAAWVAMAYLAAQNDAPLRPIPEGNFGE</sequence>
<keyword evidence="11" id="KW-0378">Hydrolase</keyword>
<dbReference type="EMBL" id="AMRI01000032">
    <property type="protein sequence ID" value="EKE68278.1"/>
    <property type="molecule type" value="Genomic_DNA"/>
</dbReference>
<organism evidence="23 24">
    <name type="scientific">Gallaecimonas xiamenensis 3-C-1</name>
    <dbReference type="NCBI Taxonomy" id="745411"/>
    <lineage>
        <taxon>Bacteria</taxon>
        <taxon>Pseudomonadati</taxon>
        <taxon>Pseudomonadota</taxon>
        <taxon>Gammaproteobacteria</taxon>
        <taxon>Enterobacterales</taxon>
        <taxon>Gallaecimonadaceae</taxon>
        <taxon>Gallaecimonas</taxon>
    </lineage>
</organism>
<evidence type="ECO:0000256" key="9">
    <source>
        <dbReference type="ARBA" id="ARBA00022723"/>
    </source>
</evidence>
<dbReference type="InterPro" id="IPR007484">
    <property type="entry name" value="Peptidase_M28"/>
</dbReference>
<keyword evidence="24" id="KW-1185">Reference proteome</keyword>
<dbReference type="GO" id="GO:0070573">
    <property type="term" value="F:metallodipeptidase activity"/>
    <property type="evidence" value="ECO:0007669"/>
    <property type="project" value="InterPro"/>
</dbReference>
<keyword evidence="6" id="KW-0964">Secreted</keyword>
<dbReference type="AlphaFoldDB" id="K2IZH0"/>
<dbReference type="Proteomes" id="UP000006755">
    <property type="component" value="Unassembled WGS sequence"/>
</dbReference>
<evidence type="ECO:0000313" key="23">
    <source>
        <dbReference type="EMBL" id="EKE68278.1"/>
    </source>
</evidence>
<evidence type="ECO:0000256" key="2">
    <source>
        <dbReference type="ARBA" id="ARBA00004371"/>
    </source>
</evidence>
<evidence type="ECO:0000256" key="17">
    <source>
        <dbReference type="ARBA" id="ARBA00023180"/>
    </source>
</evidence>
<feature type="domain" description="Peptidase M28" evidence="22">
    <location>
        <begin position="254"/>
        <end position="442"/>
    </location>
</feature>
<evidence type="ECO:0000256" key="19">
    <source>
        <dbReference type="ARBA" id="ARBA00025833"/>
    </source>
</evidence>
<protein>
    <recommendedName>
        <fullName evidence="5">Carboxypeptidase Q</fullName>
    </recommendedName>
    <alternativeName>
        <fullName evidence="20">Plasma glutamate carboxypeptidase</fullName>
    </alternativeName>
</protein>
<comment type="subcellular location">
    <subcellularLocation>
        <location evidence="1">Endoplasmic reticulum</location>
    </subcellularLocation>
    <subcellularLocation>
        <location evidence="3">Golgi apparatus</location>
    </subcellularLocation>
    <subcellularLocation>
        <location evidence="2">Lysosome</location>
    </subcellularLocation>
    <subcellularLocation>
        <location evidence="4">Secreted</location>
    </subcellularLocation>
</comment>
<keyword evidence="10 21" id="KW-0732">Signal</keyword>
<evidence type="ECO:0000256" key="13">
    <source>
        <dbReference type="ARBA" id="ARBA00022833"/>
    </source>
</evidence>
<dbReference type="Gene3D" id="3.50.30.30">
    <property type="match status" value="1"/>
</dbReference>
<dbReference type="GO" id="GO:0006508">
    <property type="term" value="P:proteolysis"/>
    <property type="evidence" value="ECO:0007669"/>
    <property type="project" value="UniProtKB-KW"/>
</dbReference>
<gene>
    <name evidence="23" type="ORF">B3C1_17262</name>
</gene>
<evidence type="ECO:0000256" key="20">
    <source>
        <dbReference type="ARBA" id="ARBA00033328"/>
    </source>
</evidence>
<dbReference type="Pfam" id="PF04389">
    <property type="entry name" value="Peptidase_M28"/>
    <property type="match status" value="1"/>
</dbReference>
<dbReference type="STRING" id="745411.B3C1_17262"/>
<keyword evidence="14" id="KW-0333">Golgi apparatus</keyword>
<evidence type="ECO:0000256" key="16">
    <source>
        <dbReference type="ARBA" id="ARBA00023145"/>
    </source>
</evidence>
<evidence type="ECO:0000256" key="4">
    <source>
        <dbReference type="ARBA" id="ARBA00004613"/>
    </source>
</evidence>
<evidence type="ECO:0000256" key="5">
    <source>
        <dbReference type="ARBA" id="ARBA00014116"/>
    </source>
</evidence>
<evidence type="ECO:0000256" key="21">
    <source>
        <dbReference type="SAM" id="SignalP"/>
    </source>
</evidence>
<evidence type="ECO:0000256" key="1">
    <source>
        <dbReference type="ARBA" id="ARBA00004240"/>
    </source>
</evidence>
<evidence type="ECO:0000256" key="6">
    <source>
        <dbReference type="ARBA" id="ARBA00022525"/>
    </source>
</evidence>
<dbReference type="RefSeq" id="WP_008486406.1">
    <property type="nucleotide sequence ID" value="NZ_AMRI01000032.1"/>
</dbReference>
<dbReference type="OrthoDB" id="9769665at2"/>
<feature type="signal peptide" evidence="21">
    <location>
        <begin position="1"/>
        <end position="17"/>
    </location>
</feature>
<keyword evidence="13" id="KW-0862">Zinc</keyword>
<evidence type="ECO:0000256" key="18">
    <source>
        <dbReference type="ARBA" id="ARBA00023228"/>
    </source>
</evidence>
<evidence type="ECO:0000256" key="10">
    <source>
        <dbReference type="ARBA" id="ARBA00022729"/>
    </source>
</evidence>
<dbReference type="PANTHER" id="PTHR12053">
    <property type="entry name" value="PROTEASE FAMILY M28 PLASMA GLUTAMATE CARBOXYPEPTIDASE-RELATED"/>
    <property type="match status" value="1"/>
</dbReference>
<keyword evidence="17" id="KW-0325">Glycoprotein</keyword>
<evidence type="ECO:0000259" key="22">
    <source>
        <dbReference type="Pfam" id="PF04389"/>
    </source>
</evidence>
<comment type="caution">
    <text evidence="23">The sequence shown here is derived from an EMBL/GenBank/DDBJ whole genome shotgun (WGS) entry which is preliminary data.</text>
</comment>
<keyword evidence="15" id="KW-0482">Metalloprotease</keyword>
<name>K2IZH0_9GAMM</name>
<keyword evidence="9" id="KW-0479">Metal-binding</keyword>
<evidence type="ECO:0000256" key="15">
    <source>
        <dbReference type="ARBA" id="ARBA00023049"/>
    </source>
</evidence>
<dbReference type="PATRIC" id="fig|745411.4.peg.3398"/>
<evidence type="ECO:0000256" key="8">
    <source>
        <dbReference type="ARBA" id="ARBA00022670"/>
    </source>
</evidence>
<dbReference type="GO" id="GO:0046872">
    <property type="term" value="F:metal ion binding"/>
    <property type="evidence" value="ECO:0007669"/>
    <property type="project" value="UniProtKB-KW"/>
</dbReference>
<feature type="chain" id="PRO_5003858688" description="Carboxypeptidase Q" evidence="21">
    <location>
        <begin position="18"/>
        <end position="465"/>
    </location>
</feature>
<keyword evidence="7" id="KW-0121">Carboxypeptidase</keyword>
<evidence type="ECO:0000256" key="11">
    <source>
        <dbReference type="ARBA" id="ARBA00022801"/>
    </source>
</evidence>
<dbReference type="eggNOG" id="COG2234">
    <property type="taxonomic scope" value="Bacteria"/>
</dbReference>
<evidence type="ECO:0000256" key="12">
    <source>
        <dbReference type="ARBA" id="ARBA00022824"/>
    </source>
</evidence>
<keyword evidence="16" id="KW-0865">Zymogen</keyword>
<keyword evidence="12" id="KW-0256">Endoplasmic reticulum</keyword>
<evidence type="ECO:0000256" key="7">
    <source>
        <dbReference type="ARBA" id="ARBA00022645"/>
    </source>
</evidence>
<dbReference type="PANTHER" id="PTHR12053:SF3">
    <property type="entry name" value="CARBOXYPEPTIDASE Q"/>
    <property type="match status" value="1"/>
</dbReference>
<reference evidence="23 24" key="1">
    <citation type="journal article" date="2012" name="J. Bacteriol.">
        <title>Genome Sequence of Gallaecimonas xiamenensis Type Strain 3-C-1.</title>
        <authorList>
            <person name="Lai Q."/>
            <person name="Wang L."/>
            <person name="Wang W."/>
            <person name="Shao Z."/>
        </authorList>
    </citation>
    <scope>NUCLEOTIDE SEQUENCE [LARGE SCALE GENOMIC DNA]</scope>
    <source>
        <strain evidence="23 24">3-C-1</strain>
    </source>
</reference>
<evidence type="ECO:0000256" key="3">
    <source>
        <dbReference type="ARBA" id="ARBA00004555"/>
    </source>
</evidence>
<dbReference type="GO" id="GO:0004180">
    <property type="term" value="F:carboxypeptidase activity"/>
    <property type="evidence" value="ECO:0007669"/>
    <property type="project" value="UniProtKB-KW"/>
</dbReference>
<dbReference type="SUPFAM" id="SSF53187">
    <property type="entry name" value="Zn-dependent exopeptidases"/>
    <property type="match status" value="1"/>
</dbReference>
<proteinExistence type="predicted"/>
<evidence type="ECO:0000256" key="14">
    <source>
        <dbReference type="ARBA" id="ARBA00023034"/>
    </source>
</evidence>
<accession>K2IZH0</accession>
<dbReference type="InterPro" id="IPR039866">
    <property type="entry name" value="CPQ"/>
</dbReference>
<keyword evidence="8" id="KW-0645">Protease</keyword>
<dbReference type="GO" id="GO:0005576">
    <property type="term" value="C:extracellular region"/>
    <property type="evidence" value="ECO:0007669"/>
    <property type="project" value="UniProtKB-SubCell"/>
</dbReference>
<evidence type="ECO:0000313" key="24">
    <source>
        <dbReference type="Proteomes" id="UP000006755"/>
    </source>
</evidence>
<dbReference type="Gene3D" id="3.40.630.10">
    <property type="entry name" value="Zn peptidases"/>
    <property type="match status" value="1"/>
</dbReference>
<comment type="subunit">
    <text evidence="19">Homodimer. The monomeric form is inactive while the homodimer is active.</text>
</comment>
<dbReference type="GO" id="GO:0005764">
    <property type="term" value="C:lysosome"/>
    <property type="evidence" value="ECO:0007669"/>
    <property type="project" value="UniProtKB-SubCell"/>
</dbReference>
<keyword evidence="18" id="KW-0458">Lysosome</keyword>